<evidence type="ECO:0000256" key="1">
    <source>
        <dbReference type="ARBA" id="ARBA00022692"/>
    </source>
</evidence>
<keyword evidence="2 4" id="KW-1133">Transmembrane helix</keyword>
<feature type="transmembrane region" description="Helical" evidence="4">
    <location>
        <begin position="305"/>
        <end position="325"/>
    </location>
</feature>
<dbReference type="SUPFAM" id="SSF103473">
    <property type="entry name" value="MFS general substrate transporter"/>
    <property type="match status" value="1"/>
</dbReference>
<feature type="transmembrane region" description="Helical" evidence="4">
    <location>
        <begin position="224"/>
        <end position="243"/>
    </location>
</feature>
<organism evidence="5 6">
    <name type="scientific">Marseilla massiliensis</name>
    <dbReference type="NCBI Taxonomy" id="1841864"/>
    <lineage>
        <taxon>Bacteria</taxon>
        <taxon>Pseudomonadati</taxon>
        <taxon>Bacteroidota</taxon>
        <taxon>Bacteroidia</taxon>
        <taxon>Bacteroidales</taxon>
        <taxon>Prevotellaceae</taxon>
        <taxon>Marseilla</taxon>
    </lineage>
</organism>
<feature type="transmembrane region" description="Helical" evidence="4">
    <location>
        <begin position="113"/>
        <end position="133"/>
    </location>
</feature>
<accession>A0A939B7L6</accession>
<dbReference type="Pfam" id="PF07690">
    <property type="entry name" value="MFS_1"/>
    <property type="match status" value="1"/>
</dbReference>
<feature type="transmembrane region" description="Helical" evidence="4">
    <location>
        <begin position="280"/>
        <end position="299"/>
    </location>
</feature>
<feature type="transmembrane region" description="Helical" evidence="4">
    <location>
        <begin position="337"/>
        <end position="355"/>
    </location>
</feature>
<dbReference type="InterPro" id="IPR052714">
    <property type="entry name" value="MFS_Exporter"/>
</dbReference>
<dbReference type="AlphaFoldDB" id="A0A939B7L6"/>
<dbReference type="PANTHER" id="PTHR23531:SF1">
    <property type="entry name" value="QUINOLENE RESISTANCE PROTEIN NORA"/>
    <property type="match status" value="1"/>
</dbReference>
<feature type="transmembrane region" description="Helical" evidence="4">
    <location>
        <begin position="53"/>
        <end position="75"/>
    </location>
</feature>
<evidence type="ECO:0000256" key="2">
    <source>
        <dbReference type="ARBA" id="ARBA00022989"/>
    </source>
</evidence>
<evidence type="ECO:0000313" key="5">
    <source>
        <dbReference type="EMBL" id="MBM6673453.1"/>
    </source>
</evidence>
<dbReference type="RefSeq" id="WP_205104191.1">
    <property type="nucleotide sequence ID" value="NZ_JACJJG010000023.1"/>
</dbReference>
<dbReference type="InterPro" id="IPR011701">
    <property type="entry name" value="MFS"/>
</dbReference>
<evidence type="ECO:0000256" key="4">
    <source>
        <dbReference type="SAM" id="Phobius"/>
    </source>
</evidence>
<feature type="transmembrane region" description="Helical" evidence="4">
    <location>
        <begin position="181"/>
        <end position="203"/>
    </location>
</feature>
<feature type="transmembrane region" description="Helical" evidence="4">
    <location>
        <begin position="249"/>
        <end position="268"/>
    </location>
</feature>
<gene>
    <name evidence="5" type="ORF">H6A34_06155</name>
</gene>
<dbReference type="InterPro" id="IPR036259">
    <property type="entry name" value="MFS_trans_sf"/>
</dbReference>
<feature type="transmembrane region" description="Helical" evidence="4">
    <location>
        <begin position="361"/>
        <end position="382"/>
    </location>
</feature>
<dbReference type="PANTHER" id="PTHR23531">
    <property type="entry name" value="QUINOLENE RESISTANCE PROTEIN NORA"/>
    <property type="match status" value="1"/>
</dbReference>
<name>A0A939B7L6_9BACT</name>
<feature type="transmembrane region" description="Helical" evidence="4">
    <location>
        <begin position="82"/>
        <end position="101"/>
    </location>
</feature>
<feature type="transmembrane region" description="Helical" evidence="4">
    <location>
        <begin position="12"/>
        <end position="33"/>
    </location>
</feature>
<evidence type="ECO:0000256" key="3">
    <source>
        <dbReference type="ARBA" id="ARBA00023136"/>
    </source>
</evidence>
<keyword evidence="6" id="KW-1185">Reference proteome</keyword>
<dbReference type="GO" id="GO:0022857">
    <property type="term" value="F:transmembrane transporter activity"/>
    <property type="evidence" value="ECO:0007669"/>
    <property type="project" value="InterPro"/>
</dbReference>
<dbReference type="Proteomes" id="UP000706891">
    <property type="component" value="Unassembled WGS sequence"/>
</dbReference>
<proteinExistence type="predicted"/>
<sequence>MYTQNTPVHVKLWHRDFWLMATANLLVTMAMYIQLPLLPGWLMSATGCTPGLAAVAVGAPGVGIFALGCFCSYLVQRYRRNMVCIFSVLVLTVCLYLLSWLDGSAMLQADGLLIVTAIRFVQGAVFGLGQMVLSSTLIIDTCESFQRTEANHSAAWFSRLALALGPLVALVLVPYADFGTVMIVGAGLCVLAVVFIFSVKFPFKAPEDVVRHVSADRFFLSQGKWLFINLLLVTTVVGMLLSIEHDASFYAMMILGFFLALLAGRFVFVNADLKSEITTGLIFMLAALLLMLSGNRGAATLVSPVLIGCGVGIIGARFLLFFIKLSPHCRRGTSQSTFFLGWELGLSLGMSVGYGCTYGDRYGTVILSIVVSCLALIMYLGFTHNWYVRHKNR</sequence>
<keyword evidence="3 4" id="KW-0472">Membrane</keyword>
<evidence type="ECO:0000313" key="6">
    <source>
        <dbReference type="Proteomes" id="UP000706891"/>
    </source>
</evidence>
<feature type="transmembrane region" description="Helical" evidence="4">
    <location>
        <begin position="154"/>
        <end position="175"/>
    </location>
</feature>
<dbReference type="Gene3D" id="1.20.1250.20">
    <property type="entry name" value="MFS general substrate transporter like domains"/>
    <property type="match status" value="1"/>
</dbReference>
<keyword evidence="1 4" id="KW-0812">Transmembrane</keyword>
<dbReference type="EMBL" id="JACJJG010000023">
    <property type="protein sequence ID" value="MBM6673453.1"/>
    <property type="molecule type" value="Genomic_DNA"/>
</dbReference>
<protein>
    <submittedName>
        <fullName evidence="5">MFS transporter</fullName>
    </submittedName>
</protein>
<comment type="caution">
    <text evidence="5">The sequence shown here is derived from an EMBL/GenBank/DDBJ whole genome shotgun (WGS) entry which is preliminary data.</text>
</comment>
<reference evidence="5" key="1">
    <citation type="submission" date="2020-08" db="EMBL/GenBank/DDBJ databases">
        <authorList>
            <person name="Cejkova D."/>
            <person name="Kubasova T."/>
            <person name="Jahodarova E."/>
            <person name="Rychlik I."/>
        </authorList>
    </citation>
    <scope>NUCLEOTIDE SEQUENCE</scope>
    <source>
        <strain evidence="5">An824</strain>
    </source>
</reference>
<reference evidence="5" key="2">
    <citation type="journal article" date="2021" name="Sci. Rep.">
        <title>The distribution of antibiotic resistance genes in chicken gut microbiota commensals.</title>
        <authorList>
            <person name="Juricova H."/>
            <person name="Matiasovicova J."/>
            <person name="Kubasova T."/>
            <person name="Cejkova D."/>
            <person name="Rychlik I."/>
        </authorList>
    </citation>
    <scope>NUCLEOTIDE SEQUENCE</scope>
    <source>
        <strain evidence="5">An824</strain>
    </source>
</reference>